<dbReference type="AlphaFoldDB" id="A0A433SI99"/>
<evidence type="ECO:0000256" key="1">
    <source>
        <dbReference type="SAM" id="MobiDB-lite"/>
    </source>
</evidence>
<gene>
    <name evidence="2" type="ORF">EGW08_023627</name>
</gene>
<name>A0A433SI99_ELYCH</name>
<feature type="non-terminal residue" evidence="2">
    <location>
        <position position="1"/>
    </location>
</feature>
<feature type="region of interest" description="Disordered" evidence="1">
    <location>
        <begin position="64"/>
        <end position="88"/>
    </location>
</feature>
<protein>
    <submittedName>
        <fullName evidence="2">Uncharacterized protein</fullName>
    </submittedName>
</protein>
<accession>A0A433SI99</accession>
<evidence type="ECO:0000313" key="3">
    <source>
        <dbReference type="Proteomes" id="UP000271974"/>
    </source>
</evidence>
<reference evidence="2 3" key="1">
    <citation type="submission" date="2019-01" db="EMBL/GenBank/DDBJ databases">
        <title>A draft genome assembly of the solar-powered sea slug Elysia chlorotica.</title>
        <authorList>
            <person name="Cai H."/>
            <person name="Li Q."/>
            <person name="Fang X."/>
            <person name="Li J."/>
            <person name="Curtis N.E."/>
            <person name="Altenburger A."/>
            <person name="Shibata T."/>
            <person name="Feng M."/>
            <person name="Maeda T."/>
            <person name="Schwartz J.A."/>
            <person name="Shigenobu S."/>
            <person name="Lundholm N."/>
            <person name="Nishiyama T."/>
            <person name="Yang H."/>
            <person name="Hasebe M."/>
            <person name="Li S."/>
            <person name="Pierce S.K."/>
            <person name="Wang J."/>
        </authorList>
    </citation>
    <scope>NUCLEOTIDE SEQUENCE [LARGE SCALE GENOMIC DNA]</scope>
    <source>
        <strain evidence="2">EC2010</strain>
        <tissue evidence="2">Whole organism of an adult</tissue>
    </source>
</reference>
<proteinExistence type="predicted"/>
<sequence>PGPEDAASVDPDLLVSPCDVLFPLYYLPESFRGRIRINQPVPVPQDLSTYDDWSKPSFQLGTFRQSNETTHSKSYKSSQIGSDVDYDECEGEDFERATSAVSH</sequence>
<dbReference type="EMBL" id="RQTK01002226">
    <property type="protein sequence ID" value="RUS68610.1"/>
    <property type="molecule type" value="Genomic_DNA"/>
</dbReference>
<evidence type="ECO:0000313" key="2">
    <source>
        <dbReference type="EMBL" id="RUS68610.1"/>
    </source>
</evidence>
<keyword evidence="3" id="KW-1185">Reference proteome</keyword>
<dbReference type="Proteomes" id="UP000271974">
    <property type="component" value="Unassembled WGS sequence"/>
</dbReference>
<comment type="caution">
    <text evidence="2">The sequence shown here is derived from an EMBL/GenBank/DDBJ whole genome shotgun (WGS) entry which is preliminary data.</text>
</comment>
<organism evidence="2 3">
    <name type="scientific">Elysia chlorotica</name>
    <name type="common">Eastern emerald elysia</name>
    <name type="synonym">Sea slug</name>
    <dbReference type="NCBI Taxonomy" id="188477"/>
    <lineage>
        <taxon>Eukaryota</taxon>
        <taxon>Metazoa</taxon>
        <taxon>Spiralia</taxon>
        <taxon>Lophotrochozoa</taxon>
        <taxon>Mollusca</taxon>
        <taxon>Gastropoda</taxon>
        <taxon>Heterobranchia</taxon>
        <taxon>Euthyneura</taxon>
        <taxon>Panpulmonata</taxon>
        <taxon>Sacoglossa</taxon>
        <taxon>Placobranchoidea</taxon>
        <taxon>Plakobranchidae</taxon>
        <taxon>Elysia</taxon>
    </lineage>
</organism>